<keyword evidence="2 4" id="KW-0238">DNA-binding</keyword>
<gene>
    <name evidence="6" type="ORF">MAGR_28420</name>
</gene>
<dbReference type="Pfam" id="PF00440">
    <property type="entry name" value="TetR_N"/>
    <property type="match status" value="1"/>
</dbReference>
<feature type="domain" description="HTH tetR-type" evidence="5">
    <location>
        <begin position="6"/>
        <end position="66"/>
    </location>
</feature>
<evidence type="ECO:0000256" key="3">
    <source>
        <dbReference type="ARBA" id="ARBA00023163"/>
    </source>
</evidence>
<proteinExistence type="predicted"/>
<keyword evidence="1" id="KW-0805">Transcription regulation</keyword>
<dbReference type="InterPro" id="IPR009057">
    <property type="entry name" value="Homeodomain-like_sf"/>
</dbReference>
<dbReference type="InterPro" id="IPR050109">
    <property type="entry name" value="HTH-type_TetR-like_transc_reg"/>
</dbReference>
<organism evidence="6 7">
    <name type="scientific">Mycolicibacterium agri</name>
    <name type="common">Mycobacterium agri</name>
    <dbReference type="NCBI Taxonomy" id="36811"/>
    <lineage>
        <taxon>Bacteria</taxon>
        <taxon>Bacillati</taxon>
        <taxon>Actinomycetota</taxon>
        <taxon>Actinomycetes</taxon>
        <taxon>Mycobacteriales</taxon>
        <taxon>Mycobacteriaceae</taxon>
        <taxon>Mycolicibacterium</taxon>
    </lineage>
</organism>
<dbReference type="GO" id="GO:0003700">
    <property type="term" value="F:DNA-binding transcription factor activity"/>
    <property type="evidence" value="ECO:0007669"/>
    <property type="project" value="TreeGrafter"/>
</dbReference>
<evidence type="ECO:0000256" key="4">
    <source>
        <dbReference type="PROSITE-ProRule" id="PRU00335"/>
    </source>
</evidence>
<dbReference type="InterPro" id="IPR025996">
    <property type="entry name" value="MT1864/Rv1816-like_C"/>
</dbReference>
<evidence type="ECO:0000313" key="6">
    <source>
        <dbReference type="EMBL" id="GFG51401.1"/>
    </source>
</evidence>
<dbReference type="AlphaFoldDB" id="A0A7I9W124"/>
<evidence type="ECO:0000256" key="2">
    <source>
        <dbReference type="ARBA" id="ARBA00023125"/>
    </source>
</evidence>
<comment type="caution">
    <text evidence="6">The sequence shown here is derived from an EMBL/GenBank/DDBJ whole genome shotgun (WGS) entry which is preliminary data.</text>
</comment>
<dbReference type="SUPFAM" id="SSF46689">
    <property type="entry name" value="Homeodomain-like"/>
    <property type="match status" value="1"/>
</dbReference>
<dbReference type="PANTHER" id="PTHR30055">
    <property type="entry name" value="HTH-TYPE TRANSCRIPTIONAL REGULATOR RUTR"/>
    <property type="match status" value="1"/>
</dbReference>
<reference evidence="6 7" key="1">
    <citation type="journal article" date="2019" name="Emerg. Microbes Infect.">
        <title>Comprehensive subspecies identification of 175 nontuberculous mycobacteria species based on 7547 genomic profiles.</title>
        <authorList>
            <person name="Matsumoto Y."/>
            <person name="Kinjo T."/>
            <person name="Motooka D."/>
            <person name="Nabeya D."/>
            <person name="Jung N."/>
            <person name="Uechi K."/>
            <person name="Horii T."/>
            <person name="Iida T."/>
            <person name="Fujita J."/>
            <person name="Nakamura S."/>
        </authorList>
    </citation>
    <scope>NUCLEOTIDE SEQUENCE [LARGE SCALE GENOMIC DNA]</scope>
    <source>
        <strain evidence="6 7">JCM 6377</strain>
    </source>
</reference>
<accession>A0A7I9W124</accession>
<evidence type="ECO:0000259" key="5">
    <source>
        <dbReference type="PROSITE" id="PS50977"/>
    </source>
</evidence>
<dbReference type="SUPFAM" id="SSF48498">
    <property type="entry name" value="Tetracyclin repressor-like, C-terminal domain"/>
    <property type="match status" value="1"/>
</dbReference>
<protein>
    <submittedName>
        <fullName evidence="6">TetR family transcriptional regulator</fullName>
    </submittedName>
</protein>
<dbReference type="GO" id="GO:0000976">
    <property type="term" value="F:transcription cis-regulatory region binding"/>
    <property type="evidence" value="ECO:0007669"/>
    <property type="project" value="TreeGrafter"/>
</dbReference>
<dbReference type="Proteomes" id="UP000465302">
    <property type="component" value="Unassembled WGS sequence"/>
</dbReference>
<feature type="DNA-binding region" description="H-T-H motif" evidence="4">
    <location>
        <begin position="29"/>
        <end position="48"/>
    </location>
</feature>
<dbReference type="PROSITE" id="PS50977">
    <property type="entry name" value="HTH_TETR_2"/>
    <property type="match status" value="1"/>
</dbReference>
<dbReference type="InterPro" id="IPR001647">
    <property type="entry name" value="HTH_TetR"/>
</dbReference>
<name>A0A7I9W124_MYCAG</name>
<dbReference type="EMBL" id="BLKS01000001">
    <property type="protein sequence ID" value="GFG51401.1"/>
    <property type="molecule type" value="Genomic_DNA"/>
</dbReference>
<dbReference type="Pfam" id="PF13305">
    <property type="entry name" value="TetR_C_33"/>
    <property type="match status" value="1"/>
</dbReference>
<evidence type="ECO:0000256" key="1">
    <source>
        <dbReference type="ARBA" id="ARBA00023015"/>
    </source>
</evidence>
<dbReference type="InterPro" id="IPR036271">
    <property type="entry name" value="Tet_transcr_reg_TetR-rel_C_sf"/>
</dbReference>
<dbReference type="PANTHER" id="PTHR30055:SF209">
    <property type="entry name" value="POSSIBLE TRANSCRIPTIONAL REGULATORY PROTEIN (PROBABLY TETR-FAMILY)"/>
    <property type="match status" value="1"/>
</dbReference>
<keyword evidence="3" id="KW-0804">Transcription</keyword>
<evidence type="ECO:0000313" key="7">
    <source>
        <dbReference type="Proteomes" id="UP000465302"/>
    </source>
</evidence>
<dbReference type="Gene3D" id="1.10.357.10">
    <property type="entry name" value="Tetracycline Repressor, domain 2"/>
    <property type="match status" value="1"/>
</dbReference>
<sequence>MARVSDRPREQLVEAGIRILERDGLPALSARKLAAETGTSTMAVYTHFGGMTGLIDAIASEAFARFTRALTDIEQTDDPVADFFVMGLRYREFALANPQRYQMMFGTSAQSLNRFHSDLTVTGSASAREEWAVSFEALLEAVRRMIAAGRIRDDGVAAMAGRLWSINHGAVLLEMAGFFGQEGHGLTQILGPLAVDTIVGMGDERERTQQSRAAALAVVFGD</sequence>